<dbReference type="SUPFAM" id="SSF47336">
    <property type="entry name" value="ACP-like"/>
    <property type="match status" value="2"/>
</dbReference>
<gene>
    <name evidence="5" type="ORF">IEQ31_25840</name>
</gene>
<dbReference type="Pfam" id="PF00550">
    <property type="entry name" value="PP-binding"/>
    <property type="match status" value="2"/>
</dbReference>
<feature type="region of interest" description="Disordered" evidence="3">
    <location>
        <begin position="456"/>
        <end position="478"/>
    </location>
</feature>
<dbReference type="GO" id="GO:0016746">
    <property type="term" value="F:acyltransferase activity"/>
    <property type="evidence" value="ECO:0007669"/>
    <property type="project" value="UniProtKB-KW"/>
</dbReference>
<dbReference type="InterPro" id="IPR001227">
    <property type="entry name" value="Ac_transferase_dom_sf"/>
</dbReference>
<dbReference type="Gene3D" id="1.10.1200.10">
    <property type="entry name" value="ACP-like"/>
    <property type="match status" value="2"/>
</dbReference>
<dbReference type="Gene3D" id="3.40.366.10">
    <property type="entry name" value="Malonyl-Coenzyme A Acyl Carrier Protein, domain 2"/>
    <property type="match status" value="1"/>
</dbReference>
<dbReference type="SUPFAM" id="SSF55048">
    <property type="entry name" value="Probable ACP-binding domain of malonyl-CoA ACP transacylase"/>
    <property type="match status" value="1"/>
</dbReference>
<dbReference type="InterPro" id="IPR050091">
    <property type="entry name" value="PKS_NRPS_Biosynth_Enz"/>
</dbReference>
<sequence length="586" mass="61401">MIRVAEITIGAFPGQGAYSPGCLESMLTDNHVRQVVDEIDGIATRMLGRGLKDTVLLTSPPTADELLSDAPDVLQVAAFATSVALHQLLCRHGAEITLLVGHSLGEISALVAGEALTVAEGTEVLCHRILALREHDTSGGRMLALSCGRDRAEQILALLRDGDAVVAVDNGPKQTTVSGTPDALTRIEAIAAAIGVQGTPLLAPHPFHNPLLQEARADFARRIAGVRARDLRTPVYSPILGRYYRAGEELGPLLASHFVTPVHFGDSVRRLSDAGARIWVELGAGRTLTNLARSIDSSTLALVPLAGRTNSVSEVAAFLRPAAAPVPPAVHEAAPLSVGAPVAGPAHVPVPGVVPVSAPSAAATATPAAAVPDREEIATRIRQLYARILEYPEEVFEDPAELEADLGVDSVKQTEMFAQVAEAFGLGMRPDGFRVADYPTFGAVVDFVHRSASPVPSPVSAPVSAPAPAPVSAPPVMPAQVTPAQAPVDAPAPAAAVPDREEIATRIRQLYARILEYPEEVFEDPAELEADLGVDSVKQTEMFAQVAEAFGLGMRPDGFRVADYPTFGAVVGFVCAALDGAEVAVR</sequence>
<dbReference type="SUPFAM" id="SSF52151">
    <property type="entry name" value="FabD/lysophospholipase-like"/>
    <property type="match status" value="1"/>
</dbReference>
<comment type="caution">
    <text evidence="5">The sequence shown here is derived from an EMBL/GenBank/DDBJ whole genome shotgun (WGS) entry which is preliminary data.</text>
</comment>
<dbReference type="PANTHER" id="PTHR43775:SF37">
    <property type="entry name" value="SI:DKEY-61P9.11"/>
    <property type="match status" value="1"/>
</dbReference>
<reference evidence="5 6" key="1">
    <citation type="submission" date="2020-09" db="EMBL/GenBank/DDBJ databases">
        <title>Actinomycete isolated from the Camponotus japonicus Mayr.</title>
        <authorList>
            <person name="Gong X."/>
        </authorList>
    </citation>
    <scope>NUCLEOTIDE SEQUENCE [LARGE SCALE GENOMIC DNA]</scope>
    <source>
        <strain evidence="5 6">2C-HV3</strain>
    </source>
</reference>
<organism evidence="5 6">
    <name type="scientific">Microbispora bryophytorum subsp. camponoti</name>
    <dbReference type="NCBI Taxonomy" id="1677852"/>
    <lineage>
        <taxon>Bacteria</taxon>
        <taxon>Bacillati</taxon>
        <taxon>Actinomycetota</taxon>
        <taxon>Actinomycetes</taxon>
        <taxon>Streptosporangiales</taxon>
        <taxon>Streptosporangiaceae</taxon>
        <taxon>Microbispora</taxon>
    </lineage>
</organism>
<dbReference type="SMART" id="SM00827">
    <property type="entry name" value="PKS_AT"/>
    <property type="match status" value="1"/>
</dbReference>
<keyword evidence="6" id="KW-1185">Reference proteome</keyword>
<evidence type="ECO:0000313" key="5">
    <source>
        <dbReference type="EMBL" id="MBD3146588.1"/>
    </source>
</evidence>
<keyword evidence="1" id="KW-0596">Phosphopantetheine</keyword>
<evidence type="ECO:0000256" key="2">
    <source>
        <dbReference type="ARBA" id="ARBA00022553"/>
    </source>
</evidence>
<dbReference type="EMBL" id="JACXRZ010000021">
    <property type="protein sequence ID" value="MBD3146588.1"/>
    <property type="molecule type" value="Genomic_DNA"/>
</dbReference>
<evidence type="ECO:0000256" key="1">
    <source>
        <dbReference type="ARBA" id="ARBA00022450"/>
    </source>
</evidence>
<feature type="domain" description="Carrier" evidence="4">
    <location>
        <begin position="498"/>
        <end position="578"/>
    </location>
</feature>
<evidence type="ECO:0000313" key="6">
    <source>
        <dbReference type="Proteomes" id="UP000653231"/>
    </source>
</evidence>
<dbReference type="InterPro" id="IPR016035">
    <property type="entry name" value="Acyl_Trfase/lysoPLipase"/>
</dbReference>
<evidence type="ECO:0000259" key="4">
    <source>
        <dbReference type="PROSITE" id="PS50075"/>
    </source>
</evidence>
<dbReference type="RefSeq" id="WP_191053877.1">
    <property type="nucleotide sequence ID" value="NZ_JACXRZ010000021.1"/>
</dbReference>
<keyword evidence="5" id="KW-0808">Transferase</keyword>
<protein>
    <submittedName>
        <fullName evidence="5">Acyltransferase domain-containing protein</fullName>
    </submittedName>
</protein>
<dbReference type="InterPro" id="IPR014043">
    <property type="entry name" value="Acyl_transferase_dom"/>
</dbReference>
<dbReference type="InterPro" id="IPR036736">
    <property type="entry name" value="ACP-like_sf"/>
</dbReference>
<keyword evidence="5" id="KW-0012">Acyltransferase</keyword>
<feature type="domain" description="Carrier" evidence="4">
    <location>
        <begin position="372"/>
        <end position="452"/>
    </location>
</feature>
<feature type="compositionally biased region" description="Pro residues" evidence="3">
    <location>
        <begin position="456"/>
        <end position="477"/>
    </location>
</feature>
<dbReference type="PROSITE" id="PS50075">
    <property type="entry name" value="CARRIER"/>
    <property type="match status" value="2"/>
</dbReference>
<dbReference type="InterPro" id="IPR009081">
    <property type="entry name" value="PP-bd_ACP"/>
</dbReference>
<proteinExistence type="predicted"/>
<accession>A0ABR8LDJ2</accession>
<dbReference type="InterPro" id="IPR016036">
    <property type="entry name" value="Malonyl_transacylase_ACP-bd"/>
</dbReference>
<dbReference type="Pfam" id="PF00698">
    <property type="entry name" value="Acyl_transf_1"/>
    <property type="match status" value="1"/>
</dbReference>
<name>A0ABR8LDJ2_9ACTN</name>
<keyword evidence="2" id="KW-0597">Phosphoprotein</keyword>
<evidence type="ECO:0000256" key="3">
    <source>
        <dbReference type="SAM" id="MobiDB-lite"/>
    </source>
</evidence>
<dbReference type="Proteomes" id="UP000653231">
    <property type="component" value="Unassembled WGS sequence"/>
</dbReference>
<dbReference type="PANTHER" id="PTHR43775">
    <property type="entry name" value="FATTY ACID SYNTHASE"/>
    <property type="match status" value="1"/>
</dbReference>